<protein>
    <submittedName>
        <fullName evidence="2">Transposase IS4 family protein</fullName>
    </submittedName>
</protein>
<reference evidence="2 3" key="1">
    <citation type="submission" date="2016-05" db="EMBL/GenBank/DDBJ databases">
        <title>Single-cell genome of chain-forming Candidatus Thiomargarita nelsonii and comparison to other large sulfur-oxidizing bacteria.</title>
        <authorList>
            <person name="Winkel M."/>
            <person name="Salman V."/>
            <person name="Woyke T."/>
            <person name="Schulz-Vogt H."/>
            <person name="Richter M."/>
            <person name="Flood B."/>
            <person name="Bailey J."/>
            <person name="Amann R."/>
            <person name="Mussmann M."/>
        </authorList>
    </citation>
    <scope>NUCLEOTIDE SEQUENCE [LARGE SCALE GENOMIC DNA]</scope>
    <source>
        <strain evidence="2 3">THI036</strain>
    </source>
</reference>
<dbReference type="GO" id="GO:0003677">
    <property type="term" value="F:DNA binding"/>
    <property type="evidence" value="ECO:0007669"/>
    <property type="project" value="InterPro"/>
</dbReference>
<accession>A0A176RVE1</accession>
<dbReference type="InterPro" id="IPR012337">
    <property type="entry name" value="RNaseH-like_sf"/>
</dbReference>
<dbReference type="GO" id="GO:0004803">
    <property type="term" value="F:transposase activity"/>
    <property type="evidence" value="ECO:0007669"/>
    <property type="project" value="InterPro"/>
</dbReference>
<evidence type="ECO:0000313" key="2">
    <source>
        <dbReference type="EMBL" id="OAD19686.1"/>
    </source>
</evidence>
<gene>
    <name evidence="2" type="ORF">THIOM_004662</name>
</gene>
<dbReference type="Proteomes" id="UP000076962">
    <property type="component" value="Unassembled WGS sequence"/>
</dbReference>
<dbReference type="PATRIC" id="fig|1003181.4.peg.6112"/>
<dbReference type="EMBL" id="LUTY01002702">
    <property type="protein sequence ID" value="OAD19686.1"/>
    <property type="molecule type" value="Genomic_DNA"/>
</dbReference>
<comment type="caution">
    <text evidence="2">The sequence shown here is derived from an EMBL/GenBank/DDBJ whole genome shotgun (WGS) entry which is preliminary data.</text>
</comment>
<evidence type="ECO:0000313" key="3">
    <source>
        <dbReference type="Proteomes" id="UP000076962"/>
    </source>
</evidence>
<feature type="domain" description="Transposase IS4-like" evidence="1">
    <location>
        <begin position="6"/>
        <end position="147"/>
    </location>
</feature>
<sequence length="207" mass="23830">MVTEKIACVTADREFLGNSLIEYLREQNIKLCIRIKNNTEVANARGQLVNAWTLFNHLSVGESLILSGKRSIWGQKLYLVGLKTKVDEFLIIATTESPETALVNYGKRWQIETLFGCLKSRGFNFESTHITENERISSMIAILAITFVWAHRTGEWLHQQRPIPLKTTIGRPLIRLFRYGLDYLQNLLCNRKVSRISTVRQIIRLVP</sequence>
<evidence type="ECO:0000259" key="1">
    <source>
        <dbReference type="Pfam" id="PF01609"/>
    </source>
</evidence>
<organism evidence="2 3">
    <name type="scientific">Candidatus Thiomargarita nelsonii</name>
    <dbReference type="NCBI Taxonomy" id="1003181"/>
    <lineage>
        <taxon>Bacteria</taxon>
        <taxon>Pseudomonadati</taxon>
        <taxon>Pseudomonadota</taxon>
        <taxon>Gammaproteobacteria</taxon>
        <taxon>Thiotrichales</taxon>
        <taxon>Thiotrichaceae</taxon>
        <taxon>Thiomargarita</taxon>
    </lineage>
</organism>
<dbReference type="Pfam" id="PF01609">
    <property type="entry name" value="DDE_Tnp_1"/>
    <property type="match status" value="1"/>
</dbReference>
<dbReference type="SUPFAM" id="SSF53098">
    <property type="entry name" value="Ribonuclease H-like"/>
    <property type="match status" value="1"/>
</dbReference>
<proteinExistence type="predicted"/>
<dbReference type="AlphaFoldDB" id="A0A176RVE1"/>
<dbReference type="GO" id="GO:0006313">
    <property type="term" value="P:DNA transposition"/>
    <property type="evidence" value="ECO:0007669"/>
    <property type="project" value="InterPro"/>
</dbReference>
<keyword evidence="3" id="KW-1185">Reference proteome</keyword>
<name>A0A176RVE1_9GAMM</name>
<dbReference type="InterPro" id="IPR002559">
    <property type="entry name" value="Transposase_11"/>
</dbReference>